<dbReference type="Proteomes" id="UP001596161">
    <property type="component" value="Unassembled WGS sequence"/>
</dbReference>
<dbReference type="PANTHER" id="PTHR11040">
    <property type="entry name" value="ZINC/IRON TRANSPORTER"/>
    <property type="match status" value="1"/>
</dbReference>
<feature type="transmembrane region" description="Helical" evidence="5">
    <location>
        <begin position="206"/>
        <end position="229"/>
    </location>
</feature>
<feature type="transmembrane region" description="Helical" evidence="5">
    <location>
        <begin position="178"/>
        <end position="200"/>
    </location>
</feature>
<protein>
    <submittedName>
        <fullName evidence="6">ZIP family metal transporter</fullName>
    </submittedName>
</protein>
<comment type="caution">
    <text evidence="6">The sequence shown here is derived from an EMBL/GenBank/DDBJ whole genome shotgun (WGS) entry which is preliminary data.</text>
</comment>
<gene>
    <name evidence="6" type="ORF">ACFPIB_10375</name>
</gene>
<evidence type="ECO:0000256" key="2">
    <source>
        <dbReference type="ARBA" id="ARBA00022692"/>
    </source>
</evidence>
<evidence type="ECO:0000256" key="3">
    <source>
        <dbReference type="ARBA" id="ARBA00022989"/>
    </source>
</evidence>
<evidence type="ECO:0000256" key="5">
    <source>
        <dbReference type="SAM" id="Phobius"/>
    </source>
</evidence>
<feature type="transmembrane region" description="Helical" evidence="5">
    <location>
        <begin position="145"/>
        <end position="166"/>
    </location>
</feature>
<dbReference type="EMBL" id="JBHSKT010000005">
    <property type="protein sequence ID" value="MFC5271016.1"/>
    <property type="molecule type" value="Genomic_DNA"/>
</dbReference>
<evidence type="ECO:0000313" key="6">
    <source>
        <dbReference type="EMBL" id="MFC5271016.1"/>
    </source>
</evidence>
<comment type="subcellular location">
    <subcellularLocation>
        <location evidence="1">Membrane</location>
        <topology evidence="1">Multi-pass membrane protein</topology>
    </subcellularLocation>
</comment>
<accession>A0ABW0EBN8</accession>
<dbReference type="RefSeq" id="WP_378017383.1">
    <property type="nucleotide sequence ID" value="NZ_JBHSKT010000005.1"/>
</dbReference>
<evidence type="ECO:0000256" key="1">
    <source>
        <dbReference type="ARBA" id="ARBA00004141"/>
    </source>
</evidence>
<dbReference type="InterPro" id="IPR003689">
    <property type="entry name" value="ZIP"/>
</dbReference>
<feature type="transmembrane region" description="Helical" evidence="5">
    <location>
        <begin position="29"/>
        <end position="51"/>
    </location>
</feature>
<evidence type="ECO:0000256" key="4">
    <source>
        <dbReference type="ARBA" id="ARBA00023136"/>
    </source>
</evidence>
<proteinExistence type="predicted"/>
<dbReference type="Pfam" id="PF02535">
    <property type="entry name" value="Zip"/>
    <property type="match status" value="2"/>
</dbReference>
<keyword evidence="2 5" id="KW-0812">Transmembrane</keyword>
<reference evidence="7" key="1">
    <citation type="journal article" date="2019" name="Int. J. Syst. Evol. Microbiol.">
        <title>The Global Catalogue of Microorganisms (GCM) 10K type strain sequencing project: providing services to taxonomists for standard genome sequencing and annotation.</title>
        <authorList>
            <consortium name="The Broad Institute Genomics Platform"/>
            <consortium name="The Broad Institute Genome Sequencing Center for Infectious Disease"/>
            <person name="Wu L."/>
            <person name="Ma J."/>
        </authorList>
    </citation>
    <scope>NUCLEOTIDE SEQUENCE [LARGE SCALE GENOMIC DNA]</scope>
    <source>
        <strain evidence="7">KACC 12602</strain>
    </source>
</reference>
<dbReference type="PANTHER" id="PTHR11040:SF44">
    <property type="entry name" value="PROTEIN ZNTC-RELATED"/>
    <property type="match status" value="1"/>
</dbReference>
<organism evidence="6 7">
    <name type="scientific">Adhaeribacter terreus</name>
    <dbReference type="NCBI Taxonomy" id="529703"/>
    <lineage>
        <taxon>Bacteria</taxon>
        <taxon>Pseudomonadati</taxon>
        <taxon>Bacteroidota</taxon>
        <taxon>Cytophagia</taxon>
        <taxon>Cytophagales</taxon>
        <taxon>Hymenobacteraceae</taxon>
        <taxon>Adhaeribacter</taxon>
    </lineage>
</organism>
<evidence type="ECO:0000313" key="7">
    <source>
        <dbReference type="Proteomes" id="UP001596161"/>
    </source>
</evidence>
<feature type="transmembrane region" description="Helical" evidence="5">
    <location>
        <begin position="6"/>
        <end position="22"/>
    </location>
</feature>
<name>A0ABW0EBN8_9BACT</name>
<keyword evidence="7" id="KW-1185">Reference proteome</keyword>
<keyword evidence="3 5" id="KW-1133">Transmembrane helix</keyword>
<sequence>MIVAILILFFTVLFAGWLVRFLPKDNQYFLKILLAFSGAYLFSITILHILPDVLLSTDDPHQVGYYVLAGFFLQLLLELFSEGIEHGHVHKHAHDKNTGYVPFMLLFSLILHSFLEGSILVESGHGQGQGHGHGHDHAPLLGNNFYSVLAGIAIHHIPAAVALMSVLMFRLNSFKKAFAYLFLFAIASPLGILFSNYIILDQLQNTNLFMILSGLVAGNFLHISTTILFETSPDHRFHKNKIIATVAGTLLALASNFV</sequence>
<keyword evidence="4 5" id="KW-0472">Membrane</keyword>
<feature type="transmembrane region" description="Helical" evidence="5">
    <location>
        <begin position="100"/>
        <end position="121"/>
    </location>
</feature>